<name>A0A511MQM8_9NOCA</name>
<dbReference type="Proteomes" id="UP000321424">
    <property type="component" value="Unassembled WGS sequence"/>
</dbReference>
<comment type="caution">
    <text evidence="2">The sequence shown here is derived from an EMBL/GenBank/DDBJ whole genome shotgun (WGS) entry which is preliminary data.</text>
</comment>
<gene>
    <name evidence="2" type="ORF">NN4_73890</name>
</gene>
<protein>
    <submittedName>
        <fullName evidence="2">Uncharacterized protein</fullName>
    </submittedName>
</protein>
<dbReference type="RefSeq" id="WP_147140758.1">
    <property type="nucleotide sequence ID" value="NZ_BJXA01000079.1"/>
</dbReference>
<reference evidence="2 3" key="1">
    <citation type="submission" date="2019-07" db="EMBL/GenBank/DDBJ databases">
        <title>Whole genome shotgun sequence of Nocardia ninae NBRC 108245.</title>
        <authorList>
            <person name="Hosoyama A."/>
            <person name="Uohara A."/>
            <person name="Ohji S."/>
            <person name="Ichikawa N."/>
        </authorList>
    </citation>
    <scope>NUCLEOTIDE SEQUENCE [LARGE SCALE GENOMIC DNA]</scope>
    <source>
        <strain evidence="2 3">NBRC 108245</strain>
    </source>
</reference>
<sequence>MKSRTLSGLSVIAAISGITATMVGAPAAFAAPPASSDKLCTMSYPVPAGDFTTPASSDVFAISSNGTLDLKLQTNAGTDNAYEQKFSVVWANIDTGKSGVADTSAVVKGPENVLSIPAVETKPGRLALTLSVFNHGEGQNYTNGECSVEFQAQ</sequence>
<accession>A0A511MQM8</accession>
<dbReference type="OrthoDB" id="4570742at2"/>
<dbReference type="AlphaFoldDB" id="A0A511MQM8"/>
<feature type="signal peptide" evidence="1">
    <location>
        <begin position="1"/>
        <end position="30"/>
    </location>
</feature>
<evidence type="ECO:0000313" key="3">
    <source>
        <dbReference type="Proteomes" id="UP000321424"/>
    </source>
</evidence>
<keyword evidence="3" id="KW-1185">Reference proteome</keyword>
<evidence type="ECO:0000256" key="1">
    <source>
        <dbReference type="SAM" id="SignalP"/>
    </source>
</evidence>
<evidence type="ECO:0000313" key="2">
    <source>
        <dbReference type="EMBL" id="GEM42870.1"/>
    </source>
</evidence>
<dbReference type="EMBL" id="BJXA01000079">
    <property type="protein sequence ID" value="GEM42870.1"/>
    <property type="molecule type" value="Genomic_DNA"/>
</dbReference>
<keyword evidence="1" id="KW-0732">Signal</keyword>
<feature type="chain" id="PRO_5039058924" evidence="1">
    <location>
        <begin position="31"/>
        <end position="153"/>
    </location>
</feature>
<organism evidence="2 3">
    <name type="scientific">Nocardia ninae NBRC 108245</name>
    <dbReference type="NCBI Taxonomy" id="1210091"/>
    <lineage>
        <taxon>Bacteria</taxon>
        <taxon>Bacillati</taxon>
        <taxon>Actinomycetota</taxon>
        <taxon>Actinomycetes</taxon>
        <taxon>Mycobacteriales</taxon>
        <taxon>Nocardiaceae</taxon>
        <taxon>Nocardia</taxon>
    </lineage>
</organism>
<proteinExistence type="predicted"/>